<accession>A0A4U0PVI9</accession>
<dbReference type="AlphaFoldDB" id="A0A4U0PVI9"/>
<organism evidence="1 2">
    <name type="scientific">Chitiniphilus eburneus</name>
    <dbReference type="NCBI Taxonomy" id="2571148"/>
    <lineage>
        <taxon>Bacteria</taxon>
        <taxon>Pseudomonadati</taxon>
        <taxon>Pseudomonadota</taxon>
        <taxon>Betaproteobacteria</taxon>
        <taxon>Neisseriales</taxon>
        <taxon>Chitinibacteraceae</taxon>
        <taxon>Chitiniphilus</taxon>
    </lineage>
</organism>
<dbReference type="OrthoDB" id="6185822at2"/>
<dbReference type="Proteomes" id="UP000310016">
    <property type="component" value="Unassembled WGS sequence"/>
</dbReference>
<evidence type="ECO:0000313" key="1">
    <source>
        <dbReference type="EMBL" id="TJZ67124.1"/>
    </source>
</evidence>
<reference evidence="1 2" key="1">
    <citation type="submission" date="2019-04" db="EMBL/GenBank/DDBJ databases">
        <title>Chitiniphilus eburnea sp. nov., a novel chitinolytic bacterium isolated from aquaculture sludge.</title>
        <authorList>
            <person name="Sheng M."/>
        </authorList>
    </citation>
    <scope>NUCLEOTIDE SEQUENCE [LARGE SCALE GENOMIC DNA]</scope>
    <source>
        <strain evidence="1 2">HX-2-15</strain>
    </source>
</reference>
<name>A0A4U0PVI9_9NEIS</name>
<sequence length="256" mass="24995">MQRYSTRLRDFVLGGGSYKAALTNAEIRIYSGAQPASADAAPTGTLLAVITGASASRIVEVPAVGTVTLAGAAGALDSLTIDGAAVLTGPVPFATDQATTAALVARRINERLTATEYWATAVGAVVSIHTLPGTGAALNGKVVAATGSGGLTATTANLAGGADGSGGLLWGAAANGVLDKLPAQVWSGLATASGNAGWFRICAGAADDGSANPAHPLVFRVDGAIGVGTGELPMAGSTWITEGGQQTIGAAPLTLA</sequence>
<gene>
    <name evidence="1" type="ORF">FAZ21_16465</name>
</gene>
<comment type="caution">
    <text evidence="1">The sequence shown here is derived from an EMBL/GenBank/DDBJ whole genome shotgun (WGS) entry which is preliminary data.</text>
</comment>
<keyword evidence="2" id="KW-1185">Reference proteome</keyword>
<dbReference type="RefSeq" id="WP_136774541.1">
    <property type="nucleotide sequence ID" value="NZ_CP156074.1"/>
</dbReference>
<evidence type="ECO:0000313" key="2">
    <source>
        <dbReference type="Proteomes" id="UP000310016"/>
    </source>
</evidence>
<protein>
    <submittedName>
        <fullName evidence="1">Uncharacterized protein</fullName>
    </submittedName>
</protein>
<dbReference type="EMBL" id="SUMF01000028">
    <property type="protein sequence ID" value="TJZ67124.1"/>
    <property type="molecule type" value="Genomic_DNA"/>
</dbReference>
<proteinExistence type="predicted"/>